<comment type="caution">
    <text evidence="9">The sequence shown here is derived from an EMBL/GenBank/DDBJ whole genome shotgun (WGS) entry which is preliminary data.</text>
</comment>
<reference evidence="9 10" key="1">
    <citation type="submission" date="2021-04" db="EMBL/GenBank/DDBJ databases">
        <title>Paenibacillus sp. DLE-14 whole genome sequence.</title>
        <authorList>
            <person name="Ham Y.J."/>
        </authorList>
    </citation>
    <scope>NUCLEOTIDE SEQUENCE [LARGE SCALE GENOMIC DNA]</scope>
    <source>
        <strain evidence="9 10">DLE-14</strain>
    </source>
</reference>
<dbReference type="PANTHER" id="PTHR43774">
    <property type="entry name" value="PEPTIDE METHIONINE SULFOXIDE REDUCTASE"/>
    <property type="match status" value="1"/>
</dbReference>
<feature type="domain" description="MsrB" evidence="8">
    <location>
        <begin position="215"/>
        <end position="337"/>
    </location>
</feature>
<dbReference type="HAMAP" id="MF_01401">
    <property type="entry name" value="MsrA"/>
    <property type="match status" value="1"/>
</dbReference>
<dbReference type="PROSITE" id="PS51790">
    <property type="entry name" value="MSRB"/>
    <property type="match status" value="1"/>
</dbReference>
<comment type="similarity">
    <text evidence="1 7">Belongs to the MsrA Met sulfoxide reductase family.</text>
</comment>
<evidence type="ECO:0000256" key="4">
    <source>
        <dbReference type="ARBA" id="ARBA00047806"/>
    </source>
</evidence>
<evidence type="ECO:0000256" key="2">
    <source>
        <dbReference type="ARBA" id="ARBA00023002"/>
    </source>
</evidence>
<dbReference type="NCBIfam" id="TIGR00357">
    <property type="entry name" value="peptide-methionine (R)-S-oxide reductase MsrB"/>
    <property type="match status" value="1"/>
</dbReference>
<dbReference type="Proteomes" id="UP000673394">
    <property type="component" value="Unassembled WGS sequence"/>
</dbReference>
<gene>
    <name evidence="7 9" type="primary">msrA</name>
    <name evidence="9" type="ORF">I8J30_17825</name>
</gene>
<proteinExistence type="inferred from homology"/>
<evidence type="ECO:0000256" key="5">
    <source>
        <dbReference type="ARBA" id="ARBA00048488"/>
    </source>
</evidence>
<evidence type="ECO:0000256" key="6">
    <source>
        <dbReference type="ARBA" id="ARBA00048782"/>
    </source>
</evidence>
<dbReference type="GO" id="GO:0008113">
    <property type="term" value="F:peptide-methionine (S)-S-oxide reductase activity"/>
    <property type="evidence" value="ECO:0007669"/>
    <property type="project" value="UniProtKB-EC"/>
</dbReference>
<feature type="active site" evidence="7">
    <location>
        <position position="35"/>
    </location>
</feature>
<evidence type="ECO:0000256" key="3">
    <source>
        <dbReference type="ARBA" id="ARBA00023268"/>
    </source>
</evidence>
<dbReference type="InterPro" id="IPR002579">
    <property type="entry name" value="Met_Sox_Rdtase_MsrB_dom"/>
</dbReference>
<comment type="catalytic activity">
    <reaction evidence="6 7">
        <text>[thioredoxin]-disulfide + L-methionine + H2O = L-methionine (S)-S-oxide + [thioredoxin]-dithiol</text>
        <dbReference type="Rhea" id="RHEA:19993"/>
        <dbReference type="Rhea" id="RHEA-COMP:10698"/>
        <dbReference type="Rhea" id="RHEA-COMP:10700"/>
        <dbReference type="ChEBI" id="CHEBI:15377"/>
        <dbReference type="ChEBI" id="CHEBI:29950"/>
        <dbReference type="ChEBI" id="CHEBI:50058"/>
        <dbReference type="ChEBI" id="CHEBI:57844"/>
        <dbReference type="ChEBI" id="CHEBI:58772"/>
        <dbReference type="EC" id="1.8.4.11"/>
    </reaction>
</comment>
<protein>
    <recommendedName>
        <fullName evidence="7">Peptide methionine sulfoxide reductase MsrA</fullName>
        <shortName evidence="7">Protein-methionine-S-oxide reductase</shortName>
        <ecNumber evidence="7">1.8.4.11</ecNumber>
    </recommendedName>
    <alternativeName>
        <fullName evidence="7">Peptide-methionine (S)-S-oxide reductase</fullName>
        <shortName evidence="7">Peptide Met(O) reductase</shortName>
    </alternativeName>
</protein>
<dbReference type="InterPro" id="IPR036509">
    <property type="entry name" value="Met_Sox_Rdtase_MsrA_sf"/>
</dbReference>
<dbReference type="NCBIfam" id="TIGR00401">
    <property type="entry name" value="msrA"/>
    <property type="match status" value="1"/>
</dbReference>
<evidence type="ECO:0000256" key="7">
    <source>
        <dbReference type="HAMAP-Rule" id="MF_01401"/>
    </source>
</evidence>
<sequence length="361" mass="40826">MSHHNKELAKEQELLTTFIKNSNTPYEIAVFAGGCFWPMEEVFEKVDGVLRVESGYTGGHKKNPTYEEVGSQTTGHLESVEVLYNPHQLTYEDLLQVYWRSIDPTDAEGQFADRGSEYRTAVFYSSKEQKELAEASRDELAASKRFKQPIVTKIAAASTFYKAETEHQDYYKKNPLQHGLTELASGRDSFLNSAWGKDREVKLHAKIGFNQAFDKEEKLKTLTKHQFNVTQRDFEDPPFENEYWANEEEGIYVDIVSGEPLFSSQDQFDAGTGWPSFTKPLESNNIVLKPDPGLFSSSTQVRSRHADSFLGHVFDDGPKPTGLRYCINSSSMIFIPAAELDKSGYGEYAGQFAKEKLPSES</sequence>
<evidence type="ECO:0000256" key="1">
    <source>
        <dbReference type="ARBA" id="ARBA00005591"/>
    </source>
</evidence>
<comment type="function">
    <text evidence="7">Has an important function as a repair enzyme for proteins that have been inactivated by oxidation. Catalyzes the reversible oxidation-reduction of methionine sulfoxide in proteins to methionine.</text>
</comment>
<dbReference type="Pfam" id="PF01641">
    <property type="entry name" value="SelR"/>
    <property type="match status" value="1"/>
</dbReference>
<comment type="catalytic activity">
    <reaction evidence="4 7">
        <text>L-methionyl-[protein] + [thioredoxin]-disulfide + H2O = L-methionyl-(S)-S-oxide-[protein] + [thioredoxin]-dithiol</text>
        <dbReference type="Rhea" id="RHEA:14217"/>
        <dbReference type="Rhea" id="RHEA-COMP:10698"/>
        <dbReference type="Rhea" id="RHEA-COMP:10700"/>
        <dbReference type="Rhea" id="RHEA-COMP:12313"/>
        <dbReference type="Rhea" id="RHEA-COMP:12315"/>
        <dbReference type="ChEBI" id="CHEBI:15377"/>
        <dbReference type="ChEBI" id="CHEBI:16044"/>
        <dbReference type="ChEBI" id="CHEBI:29950"/>
        <dbReference type="ChEBI" id="CHEBI:44120"/>
        <dbReference type="ChEBI" id="CHEBI:50058"/>
        <dbReference type="EC" id="1.8.4.11"/>
    </reaction>
</comment>
<evidence type="ECO:0000313" key="9">
    <source>
        <dbReference type="EMBL" id="MBP3964581.1"/>
    </source>
</evidence>
<dbReference type="Pfam" id="PF01625">
    <property type="entry name" value="PMSR"/>
    <property type="match status" value="1"/>
</dbReference>
<dbReference type="InterPro" id="IPR011057">
    <property type="entry name" value="Mss4-like_sf"/>
</dbReference>
<evidence type="ECO:0000313" key="10">
    <source>
        <dbReference type="Proteomes" id="UP000673394"/>
    </source>
</evidence>
<dbReference type="SUPFAM" id="SSF55068">
    <property type="entry name" value="Peptide methionine sulfoxide reductase"/>
    <property type="match status" value="1"/>
</dbReference>
<dbReference type="EC" id="1.8.4.11" evidence="7"/>
<dbReference type="PANTHER" id="PTHR43774:SF1">
    <property type="entry name" value="PEPTIDE METHIONINE SULFOXIDE REDUCTASE MSRA 2"/>
    <property type="match status" value="1"/>
</dbReference>
<dbReference type="InterPro" id="IPR002569">
    <property type="entry name" value="Met_Sox_Rdtase_MsrA_dom"/>
</dbReference>
<organism evidence="9 10">
    <name type="scientific">Paenibacillus lignilyticus</name>
    <dbReference type="NCBI Taxonomy" id="1172615"/>
    <lineage>
        <taxon>Bacteria</taxon>
        <taxon>Bacillati</taxon>
        <taxon>Bacillota</taxon>
        <taxon>Bacilli</taxon>
        <taxon>Bacillales</taxon>
        <taxon>Paenibacillaceae</taxon>
        <taxon>Paenibacillus</taxon>
    </lineage>
</organism>
<keyword evidence="2 7" id="KW-0560">Oxidoreductase</keyword>
<dbReference type="RefSeq" id="WP_210660724.1">
    <property type="nucleotide sequence ID" value="NZ_JAGKSP010000007.1"/>
</dbReference>
<dbReference type="Gene3D" id="3.30.1060.10">
    <property type="entry name" value="Peptide methionine sulphoxide reductase MsrA"/>
    <property type="match status" value="1"/>
</dbReference>
<keyword evidence="10" id="KW-1185">Reference proteome</keyword>
<dbReference type="EMBL" id="JAGKSP010000007">
    <property type="protein sequence ID" value="MBP3964581.1"/>
    <property type="molecule type" value="Genomic_DNA"/>
</dbReference>
<name>A0ABS5CFE4_9BACL</name>
<accession>A0ABS5CFE4</accession>
<comment type="catalytic activity">
    <reaction evidence="5">
        <text>L-methionyl-[protein] + [thioredoxin]-disulfide + H2O = L-methionyl-(R)-S-oxide-[protein] + [thioredoxin]-dithiol</text>
        <dbReference type="Rhea" id="RHEA:24164"/>
        <dbReference type="Rhea" id="RHEA-COMP:10698"/>
        <dbReference type="Rhea" id="RHEA-COMP:10700"/>
        <dbReference type="Rhea" id="RHEA-COMP:12313"/>
        <dbReference type="Rhea" id="RHEA-COMP:12314"/>
        <dbReference type="ChEBI" id="CHEBI:15377"/>
        <dbReference type="ChEBI" id="CHEBI:16044"/>
        <dbReference type="ChEBI" id="CHEBI:29950"/>
        <dbReference type="ChEBI" id="CHEBI:45764"/>
        <dbReference type="ChEBI" id="CHEBI:50058"/>
        <dbReference type="EC" id="1.8.4.12"/>
    </reaction>
</comment>
<keyword evidence="3" id="KW-0511">Multifunctional enzyme</keyword>
<evidence type="ECO:0000259" key="8">
    <source>
        <dbReference type="PROSITE" id="PS51790"/>
    </source>
</evidence>
<dbReference type="Gene3D" id="2.170.150.20">
    <property type="entry name" value="Peptide methionine sulfoxide reductase"/>
    <property type="match status" value="1"/>
</dbReference>
<dbReference type="SUPFAM" id="SSF51316">
    <property type="entry name" value="Mss4-like"/>
    <property type="match status" value="1"/>
</dbReference>